<dbReference type="AlphaFoldDB" id="A0A2H9ZXW8"/>
<dbReference type="Pfam" id="PF00646">
    <property type="entry name" value="F-box"/>
    <property type="match status" value="1"/>
</dbReference>
<dbReference type="InterPro" id="IPR001810">
    <property type="entry name" value="F-box_dom"/>
</dbReference>
<protein>
    <recommendedName>
        <fullName evidence="1">F-box domain-containing protein</fullName>
    </recommendedName>
</protein>
<dbReference type="PANTHER" id="PTHR31672">
    <property type="entry name" value="BNACNNG10540D PROTEIN"/>
    <property type="match status" value="1"/>
</dbReference>
<evidence type="ECO:0000313" key="2">
    <source>
        <dbReference type="EMBL" id="PKA48126.1"/>
    </source>
</evidence>
<dbReference type="CDD" id="cd09917">
    <property type="entry name" value="F-box_SF"/>
    <property type="match status" value="1"/>
</dbReference>
<organism evidence="2 3">
    <name type="scientific">Apostasia shenzhenica</name>
    <dbReference type="NCBI Taxonomy" id="1088818"/>
    <lineage>
        <taxon>Eukaryota</taxon>
        <taxon>Viridiplantae</taxon>
        <taxon>Streptophyta</taxon>
        <taxon>Embryophyta</taxon>
        <taxon>Tracheophyta</taxon>
        <taxon>Spermatophyta</taxon>
        <taxon>Magnoliopsida</taxon>
        <taxon>Liliopsida</taxon>
        <taxon>Asparagales</taxon>
        <taxon>Orchidaceae</taxon>
        <taxon>Apostasioideae</taxon>
        <taxon>Apostasia</taxon>
    </lineage>
</organism>
<dbReference type="InterPro" id="IPR036047">
    <property type="entry name" value="F-box-like_dom_sf"/>
</dbReference>
<sequence length="373" mass="41713">MARDLTADLDDHLLEEILSHLSVESLSSAALACKRYRRLISNPRFHLLHARRSIAGARGFISFSSRGSKPSVISFDGNFSTASSPHPNFPFRLAGKQRVSQCTASAGLLFCRVSGHCSPLFILCNPLTRFIHHIPYPISLPEPSNRNPNYLARSLQAFGLAVEPPAAPKLIAFSDRGDSYSFFTYSLCSLTWQRSNDTFRHPYDEEIFTTTAAAYCHGALHWLRKAPRDGGGIMAFNVAKSRAYRLPLPDGVTVVRIATYPTVWLGTAGGRLAAAQLEEGNVAVWEMEEYGCGEDARWGRKRVLRCEERPEDLRLRLGFSKAVPLLYGDGRCVALAWAGGVACKLLLYTENRGWRFMAWLPWTLDKCRCFFPF</sequence>
<gene>
    <name evidence="2" type="ORF">AXF42_Ash015889</name>
</gene>
<proteinExistence type="predicted"/>
<dbReference type="PROSITE" id="PS50181">
    <property type="entry name" value="FBOX"/>
    <property type="match status" value="1"/>
</dbReference>
<dbReference type="EMBL" id="KZ452995">
    <property type="protein sequence ID" value="PKA48126.1"/>
    <property type="molecule type" value="Genomic_DNA"/>
</dbReference>
<keyword evidence="3" id="KW-1185">Reference proteome</keyword>
<reference evidence="2 3" key="1">
    <citation type="journal article" date="2017" name="Nature">
        <title>The Apostasia genome and the evolution of orchids.</title>
        <authorList>
            <person name="Zhang G.Q."/>
            <person name="Liu K.W."/>
            <person name="Li Z."/>
            <person name="Lohaus R."/>
            <person name="Hsiao Y.Y."/>
            <person name="Niu S.C."/>
            <person name="Wang J.Y."/>
            <person name="Lin Y.C."/>
            <person name="Xu Q."/>
            <person name="Chen L.J."/>
            <person name="Yoshida K."/>
            <person name="Fujiwara S."/>
            <person name="Wang Z.W."/>
            <person name="Zhang Y.Q."/>
            <person name="Mitsuda N."/>
            <person name="Wang M."/>
            <person name="Liu G.H."/>
            <person name="Pecoraro L."/>
            <person name="Huang H.X."/>
            <person name="Xiao X.J."/>
            <person name="Lin M."/>
            <person name="Wu X.Y."/>
            <person name="Wu W.L."/>
            <person name="Chen Y.Y."/>
            <person name="Chang S.B."/>
            <person name="Sakamoto S."/>
            <person name="Ohme-Takagi M."/>
            <person name="Yagi M."/>
            <person name="Zeng S.J."/>
            <person name="Shen C.Y."/>
            <person name="Yeh C.M."/>
            <person name="Luo Y.B."/>
            <person name="Tsai W.C."/>
            <person name="Van de Peer Y."/>
            <person name="Liu Z.J."/>
        </authorList>
    </citation>
    <scope>NUCLEOTIDE SEQUENCE [LARGE SCALE GENOMIC DNA]</scope>
    <source>
        <strain evidence="3">cv. Shenzhen</strain>
        <tissue evidence="2">Stem</tissue>
    </source>
</reference>
<evidence type="ECO:0000259" key="1">
    <source>
        <dbReference type="PROSITE" id="PS50181"/>
    </source>
</evidence>
<accession>A0A2H9ZXW8</accession>
<evidence type="ECO:0000313" key="3">
    <source>
        <dbReference type="Proteomes" id="UP000236161"/>
    </source>
</evidence>
<name>A0A2H9ZXW8_9ASPA</name>
<dbReference type="Gene3D" id="1.20.1280.50">
    <property type="match status" value="1"/>
</dbReference>
<dbReference type="SUPFAM" id="SSF81383">
    <property type="entry name" value="F-box domain"/>
    <property type="match status" value="1"/>
</dbReference>
<dbReference type="InterPro" id="IPR050796">
    <property type="entry name" value="SCF_F-box_component"/>
</dbReference>
<feature type="domain" description="F-box" evidence="1">
    <location>
        <begin position="3"/>
        <end position="48"/>
    </location>
</feature>
<dbReference type="Proteomes" id="UP000236161">
    <property type="component" value="Unassembled WGS sequence"/>
</dbReference>
<dbReference type="SMART" id="SM00256">
    <property type="entry name" value="FBOX"/>
    <property type="match status" value="1"/>
</dbReference>